<evidence type="ECO:0000259" key="4">
    <source>
        <dbReference type="SMART" id="SM01360"/>
    </source>
</evidence>
<dbReference type="PANTHER" id="PTHR11412">
    <property type="entry name" value="MACROGLOBULIN / COMPLEMENT"/>
    <property type="match status" value="1"/>
</dbReference>
<keyword evidence="5" id="KW-1185">Reference proteome</keyword>
<reference evidence="5" key="1">
    <citation type="journal article" date="1997" name="Nucleic Acids Res.">
        <title>tRNAscan-SE: a program for improved detection of transfer RNA genes in genomic sequence.</title>
        <authorList>
            <person name="Lowe T.M."/>
            <person name="Eddy S.R."/>
        </authorList>
    </citation>
    <scope>NUCLEOTIDE SEQUENCE [LARGE SCALE GENOMIC DNA]</scope>
</reference>
<evidence type="ECO:0000313" key="5">
    <source>
        <dbReference type="Proteomes" id="UP000694904"/>
    </source>
</evidence>
<dbReference type="InterPro" id="IPR002890">
    <property type="entry name" value="MG2"/>
</dbReference>
<dbReference type="Pfam" id="PF00207">
    <property type="entry name" value="A2M"/>
    <property type="match status" value="1"/>
</dbReference>
<dbReference type="Proteomes" id="UP000694904">
    <property type="component" value="Chromosome 3"/>
</dbReference>
<protein>
    <submittedName>
        <fullName evidence="6">Alpha-1-macroglobulin-like</fullName>
    </submittedName>
</protein>
<dbReference type="SMART" id="SM01359">
    <property type="entry name" value="A2M_N_2"/>
    <property type="match status" value="1"/>
</dbReference>
<organism evidence="5 6">
    <name type="scientific">Drosophila arizonae</name>
    <name type="common">Fruit fly</name>
    <dbReference type="NCBI Taxonomy" id="7263"/>
    <lineage>
        <taxon>Eukaryota</taxon>
        <taxon>Metazoa</taxon>
        <taxon>Ecdysozoa</taxon>
        <taxon>Arthropoda</taxon>
        <taxon>Hexapoda</taxon>
        <taxon>Insecta</taxon>
        <taxon>Pterygota</taxon>
        <taxon>Neoptera</taxon>
        <taxon>Endopterygota</taxon>
        <taxon>Diptera</taxon>
        <taxon>Brachycera</taxon>
        <taxon>Muscomorpha</taxon>
        <taxon>Ephydroidea</taxon>
        <taxon>Drosophilidae</taxon>
        <taxon>Drosophila</taxon>
    </lineage>
</organism>
<dbReference type="Pfam" id="PF01835">
    <property type="entry name" value="MG2"/>
    <property type="match status" value="1"/>
</dbReference>
<dbReference type="InterPro" id="IPR050473">
    <property type="entry name" value="A2M/Complement_sys"/>
</dbReference>
<dbReference type="Gene3D" id="2.60.40.1940">
    <property type="match status" value="1"/>
</dbReference>
<evidence type="ECO:0000256" key="1">
    <source>
        <dbReference type="ARBA" id="ARBA00022729"/>
    </source>
</evidence>
<proteinExistence type="predicted"/>
<keyword evidence="2" id="KW-0882">Thioester bond</keyword>
<reference evidence="6" key="3">
    <citation type="submission" date="2025-08" db="UniProtKB">
        <authorList>
            <consortium name="RefSeq"/>
        </authorList>
    </citation>
    <scope>IDENTIFICATION</scope>
    <source>
        <tissue evidence="6">Whole organism</tissue>
    </source>
</reference>
<dbReference type="InterPro" id="IPR001599">
    <property type="entry name" value="Macroglobln_a2"/>
</dbReference>
<name>A0ABM1NP39_DROAR</name>
<dbReference type="PANTHER" id="PTHR11412:SF136">
    <property type="entry name" value="CD109 ANTIGEN"/>
    <property type="match status" value="1"/>
</dbReference>
<feature type="domain" description="Alpha-2-macroglobulin" evidence="4">
    <location>
        <begin position="724"/>
        <end position="815"/>
    </location>
</feature>
<dbReference type="Pfam" id="PF17791">
    <property type="entry name" value="MG3"/>
    <property type="match status" value="1"/>
</dbReference>
<dbReference type="Gene3D" id="2.20.130.20">
    <property type="match status" value="2"/>
</dbReference>
<evidence type="ECO:0000256" key="2">
    <source>
        <dbReference type="ARBA" id="ARBA00022966"/>
    </source>
</evidence>
<dbReference type="InterPro" id="IPR013783">
    <property type="entry name" value="Ig-like_fold"/>
</dbReference>
<gene>
    <name evidence="6" type="primary">LOC108609514</name>
</gene>
<dbReference type="Pfam" id="PF07703">
    <property type="entry name" value="A2M_BRD"/>
    <property type="match status" value="1"/>
</dbReference>
<dbReference type="RefSeq" id="XP_017856725.1">
    <property type="nucleotide sequence ID" value="XM_018001236.1"/>
</dbReference>
<accession>A0ABM1NP39</accession>
<dbReference type="SMART" id="SM01360">
    <property type="entry name" value="A2M"/>
    <property type="match status" value="1"/>
</dbReference>
<feature type="domain" description="Alpha-2-macroglobulin bait region" evidence="3">
    <location>
        <begin position="471"/>
        <end position="608"/>
    </location>
</feature>
<dbReference type="InterPro" id="IPR041555">
    <property type="entry name" value="MG3"/>
</dbReference>
<dbReference type="InterPro" id="IPR014756">
    <property type="entry name" value="Ig_E-set"/>
</dbReference>
<dbReference type="Gene3D" id="2.60.40.2950">
    <property type="match status" value="1"/>
</dbReference>
<dbReference type="GeneID" id="108609514"/>
<dbReference type="Gene3D" id="2.60.40.1930">
    <property type="match status" value="2"/>
</dbReference>
<keyword evidence="1" id="KW-0732">Signal</keyword>
<dbReference type="SUPFAM" id="SSF81296">
    <property type="entry name" value="E set domains"/>
    <property type="match status" value="1"/>
</dbReference>
<evidence type="ECO:0000259" key="3">
    <source>
        <dbReference type="SMART" id="SM01359"/>
    </source>
</evidence>
<dbReference type="InterPro" id="IPR011625">
    <property type="entry name" value="A2M_N_BRD"/>
</dbReference>
<reference evidence="5" key="2">
    <citation type="journal article" date="2016" name="G3 (Bethesda)">
        <title>Genome Evolution in Three Species of Cactophilic Drosophila.</title>
        <authorList>
            <person name="Sanchez-Flores A."/>
            <person name="Penazola F."/>
            <person name="Carpinteyro-Ponce J."/>
            <person name="Nazario-Yepiz N."/>
            <person name="Abreu-Goodger C."/>
            <person name="Machado C.A."/>
            <person name="Markow T.A."/>
        </authorList>
    </citation>
    <scope>NUCLEOTIDE SEQUENCE [LARGE SCALE GENOMIC DNA]</scope>
</reference>
<evidence type="ECO:0000313" key="6">
    <source>
        <dbReference type="RefSeq" id="XP_017856725.1"/>
    </source>
</evidence>
<sequence>MADPVKCDGLYTIVGPGTIHSHRDYNVAVAVHHTKEPVTLKIGITGPSYNETQTVELPNADEFKQITFTLPPLKSGDYNLTAEGVSGLEFKNSTQLSLAEFKPYVKLQTDKGKYKPGDTVNYRVIFLDENLKPSLAEDDVVVWFEDPKRNRIKELKHIETRGGVYTGKFELSEFALLGSWTLSVQNGDSYSDERVYFEVEKYVLPKYTISMDATQHVSVKDGDMQVVVKANYTYGKPVNGKVLLNVHTDESSTWSTVNGESVRTDTPGHALIRTADMVNGKAKFDINVKEFASFLPYKTSSSYAQILATVVEDFTGVQLNETGGVQLYPYRYEMTCVDYTSCYSFVADKEHEIIFKITLVDGTLLKDTKTPVKAKFTEGIRHSRYGDESKLPSIENKTLEFESHLNESSLAVFKVTLPDLPDMENYTRYYSIELQFDEEERDLYTTYPYREPKKIEPLPHEEEKEKEWFKVDVQRPKDKWSLKIGEEYQVTLNSSRPLNYFVYNIIGRGNVLQTERVVLSEPQKVYNISLTPTFLMSPYGRIYVYYVDETGEFRYAEDSFHADVELQNQIEVTAPDEVKPGADVELEIKTAPQSFVGLMAVDQSVLLLGSNNDINKDSFGWRLGRYDTHTPWQGGYSYYPGERSGVVTMTNANFFYNRTAPDYHIQNFVGGAMRKTALVSNDMAFSTAVPMSAAAEGALVGNAGGFAAAAPGSAPVVRKNFVETWLFEDIENTKAEIFKWVRKIPDTITSWVLTAFSLHPEKGLGVTNDQLKIKTFQPFFVSVRLPYSVKRGEVINVPALVFNYLPKQLDVEVTLSNEDNEYDFVDVSNEVLGEQKRTQTVRVGANSAAGASHPQGSSSRFSSCCSNSRRQHLGDCPSVGLRTTGFGQCHDLRQAAGHMRSAMATDESFSFPLSFS</sequence>
<dbReference type="Gene3D" id="2.60.40.10">
    <property type="entry name" value="Immunoglobulins"/>
    <property type="match status" value="1"/>
</dbReference>